<keyword evidence="2" id="KW-1185">Reference proteome</keyword>
<evidence type="ECO:0000313" key="2">
    <source>
        <dbReference type="Proteomes" id="UP000032141"/>
    </source>
</evidence>
<evidence type="ECO:0000313" key="1">
    <source>
        <dbReference type="EnsemblPlants" id="Bo3g027180.1"/>
    </source>
</evidence>
<protein>
    <submittedName>
        <fullName evidence="1">Uncharacterized protein</fullName>
    </submittedName>
</protein>
<organism evidence="1 2">
    <name type="scientific">Brassica oleracea var. oleracea</name>
    <dbReference type="NCBI Taxonomy" id="109376"/>
    <lineage>
        <taxon>Eukaryota</taxon>
        <taxon>Viridiplantae</taxon>
        <taxon>Streptophyta</taxon>
        <taxon>Embryophyta</taxon>
        <taxon>Tracheophyta</taxon>
        <taxon>Spermatophyta</taxon>
        <taxon>Magnoliopsida</taxon>
        <taxon>eudicotyledons</taxon>
        <taxon>Gunneridae</taxon>
        <taxon>Pentapetalae</taxon>
        <taxon>rosids</taxon>
        <taxon>malvids</taxon>
        <taxon>Brassicales</taxon>
        <taxon>Brassicaceae</taxon>
        <taxon>Brassiceae</taxon>
        <taxon>Brassica</taxon>
    </lineage>
</organism>
<dbReference type="Proteomes" id="UP000032141">
    <property type="component" value="Chromosome C3"/>
</dbReference>
<accession>A0A0D3B4P0</accession>
<dbReference type="HOGENOM" id="CLU_1418489_0_0_1"/>
<reference evidence="1" key="2">
    <citation type="submission" date="2015-03" db="UniProtKB">
        <authorList>
            <consortium name="EnsemblPlants"/>
        </authorList>
    </citation>
    <scope>IDENTIFICATION</scope>
</reference>
<sequence>GQEEEAFLVDTRKRLRGQSVSLFSLSLYLGKVLSRLEPPIRRRHEETRRSCGGEMRRSCGGESFSFGALTHGCTLLEQSRLRTRRCPTPLEASELTVSQLRHLEILWMSLVITEPITTTFNHRFQTATPCWSSWGRVSGMASSCLLRSFNLILGTDISPDRFNSCLWRTHLDTARVHSFIASFSTYKPRATG</sequence>
<name>A0A0D3B4P0_BRAOL</name>
<dbReference type="Gramene" id="Bo3g027180.1">
    <property type="protein sequence ID" value="Bo3g027180.1"/>
    <property type="gene ID" value="Bo3g027180"/>
</dbReference>
<reference evidence="1 2" key="1">
    <citation type="journal article" date="2014" name="Genome Biol.">
        <title>Transcriptome and methylome profiling reveals relics of genome dominance in the mesopolyploid Brassica oleracea.</title>
        <authorList>
            <person name="Parkin I.A."/>
            <person name="Koh C."/>
            <person name="Tang H."/>
            <person name="Robinson S.J."/>
            <person name="Kagale S."/>
            <person name="Clarke W.E."/>
            <person name="Town C.D."/>
            <person name="Nixon J."/>
            <person name="Krishnakumar V."/>
            <person name="Bidwell S.L."/>
            <person name="Denoeud F."/>
            <person name="Belcram H."/>
            <person name="Links M.G."/>
            <person name="Just J."/>
            <person name="Clarke C."/>
            <person name="Bender T."/>
            <person name="Huebert T."/>
            <person name="Mason A.S."/>
            <person name="Pires J.C."/>
            <person name="Barker G."/>
            <person name="Moore J."/>
            <person name="Walley P.G."/>
            <person name="Manoli S."/>
            <person name="Batley J."/>
            <person name="Edwards D."/>
            <person name="Nelson M.N."/>
            <person name="Wang X."/>
            <person name="Paterson A.H."/>
            <person name="King G."/>
            <person name="Bancroft I."/>
            <person name="Chalhoub B."/>
            <person name="Sharpe A.G."/>
        </authorList>
    </citation>
    <scope>NUCLEOTIDE SEQUENCE</scope>
    <source>
        <strain evidence="1 2">cv. TO1000</strain>
    </source>
</reference>
<dbReference type="EnsemblPlants" id="Bo3g027180.1">
    <property type="protein sequence ID" value="Bo3g027180.1"/>
    <property type="gene ID" value="Bo3g027180"/>
</dbReference>
<proteinExistence type="predicted"/>
<dbReference type="AlphaFoldDB" id="A0A0D3B4P0"/>